<keyword evidence="2" id="KW-0472">Membrane</keyword>
<evidence type="ECO:0000256" key="1">
    <source>
        <dbReference type="SAM" id="MobiDB-lite"/>
    </source>
</evidence>
<evidence type="ECO:0000256" key="2">
    <source>
        <dbReference type="SAM" id="Phobius"/>
    </source>
</evidence>
<evidence type="ECO:0000313" key="3">
    <source>
        <dbReference type="EMBL" id="MDT0576831.1"/>
    </source>
</evidence>
<proteinExistence type="predicted"/>
<protein>
    <submittedName>
        <fullName evidence="3">Uncharacterized protein</fullName>
    </submittedName>
</protein>
<feature type="region of interest" description="Disordered" evidence="1">
    <location>
        <begin position="31"/>
        <end position="58"/>
    </location>
</feature>
<evidence type="ECO:0000313" key="4">
    <source>
        <dbReference type="Proteomes" id="UP001259803"/>
    </source>
</evidence>
<organism evidence="3 4">
    <name type="scientific">Croceicoccus esteveae</name>
    <dbReference type="NCBI Taxonomy" id="3075597"/>
    <lineage>
        <taxon>Bacteria</taxon>
        <taxon>Pseudomonadati</taxon>
        <taxon>Pseudomonadota</taxon>
        <taxon>Alphaproteobacteria</taxon>
        <taxon>Sphingomonadales</taxon>
        <taxon>Erythrobacteraceae</taxon>
        <taxon>Croceicoccus</taxon>
    </lineage>
</organism>
<comment type="caution">
    <text evidence="3">The sequence shown here is derived from an EMBL/GenBank/DDBJ whole genome shotgun (WGS) entry which is preliminary data.</text>
</comment>
<name>A0ABU2ZKT5_9SPHN</name>
<accession>A0ABU2ZKT5</accession>
<dbReference type="RefSeq" id="WP_311341399.1">
    <property type="nucleotide sequence ID" value="NZ_JAVRHS010000011.1"/>
</dbReference>
<keyword evidence="2" id="KW-1133">Transmembrane helix</keyword>
<reference evidence="3 4" key="1">
    <citation type="submission" date="2023-09" db="EMBL/GenBank/DDBJ databases">
        <authorList>
            <person name="Rey-Velasco X."/>
        </authorList>
    </citation>
    <scope>NUCLEOTIDE SEQUENCE [LARGE SCALE GENOMIC DNA]</scope>
    <source>
        <strain evidence="3 4">F390</strain>
    </source>
</reference>
<dbReference type="Proteomes" id="UP001259803">
    <property type="component" value="Unassembled WGS sequence"/>
</dbReference>
<feature type="transmembrane region" description="Helical" evidence="2">
    <location>
        <begin position="6"/>
        <end position="25"/>
    </location>
</feature>
<keyword evidence="4" id="KW-1185">Reference proteome</keyword>
<keyword evidence="2" id="KW-0812">Transmembrane</keyword>
<dbReference type="EMBL" id="JAVRHS010000011">
    <property type="protein sequence ID" value="MDT0576831.1"/>
    <property type="molecule type" value="Genomic_DNA"/>
</dbReference>
<gene>
    <name evidence="3" type="ORF">RM533_11670</name>
</gene>
<sequence length="58" mass="6848">MPTVWLIVIVAGPLLLLAFIAFSRLSNRKHETRQSEMRADRGARHLRERIEEDREKPH</sequence>